<comment type="caution">
    <text evidence="3">The sequence shown here is derived from an EMBL/GenBank/DDBJ whole genome shotgun (WGS) entry which is preliminary data.</text>
</comment>
<keyword evidence="1" id="KW-0238">DNA-binding</keyword>
<dbReference type="InterPro" id="IPR003313">
    <property type="entry name" value="AraC-bd"/>
</dbReference>
<dbReference type="EMBL" id="JABMCH010000049">
    <property type="protein sequence ID" value="NUU45903.1"/>
    <property type="molecule type" value="Genomic_DNA"/>
</dbReference>
<dbReference type="Proteomes" id="UP000536441">
    <property type="component" value="Unassembled WGS sequence"/>
</dbReference>
<organism evidence="3 4">
    <name type="scientific">Sphingomonas zeae</name>
    <dbReference type="NCBI Taxonomy" id="1646122"/>
    <lineage>
        <taxon>Bacteria</taxon>
        <taxon>Pseudomonadati</taxon>
        <taxon>Pseudomonadota</taxon>
        <taxon>Alphaproteobacteria</taxon>
        <taxon>Sphingomonadales</taxon>
        <taxon>Sphingomonadaceae</taxon>
        <taxon>Sphingomonas</taxon>
    </lineage>
</organism>
<dbReference type="RefSeq" id="WP_175310686.1">
    <property type="nucleotide sequence ID" value="NZ_CBCRYR010000085.1"/>
</dbReference>
<dbReference type="Pfam" id="PF02311">
    <property type="entry name" value="AraC_binding"/>
    <property type="match status" value="1"/>
</dbReference>
<evidence type="ECO:0000313" key="3">
    <source>
        <dbReference type="EMBL" id="NUU45903.1"/>
    </source>
</evidence>
<dbReference type="InterPro" id="IPR014710">
    <property type="entry name" value="RmlC-like_jellyroll"/>
</dbReference>
<accession>A0A7Y6B252</accession>
<name>A0A7Y6B252_9SPHN</name>
<sequence>MIRCIRIWTNDTGNSSFEEGSLSLGQGKPGDLIGATIAASSVSFRETQPDQALEWHDAPTYQLVLTLGGTLEFKTRDGGTFVIRPGDVLLAEDTKGTGHVWRIIGEEPWRRAYVILPQGADVGFTAKR</sequence>
<keyword evidence="4" id="KW-1185">Reference proteome</keyword>
<proteinExistence type="predicted"/>
<reference evidence="3 4" key="1">
    <citation type="submission" date="2020-05" db="EMBL/GenBank/DDBJ databases">
        <title>Genome Sequencing of Type Strains.</title>
        <authorList>
            <person name="Lemaire J.F."/>
            <person name="Inderbitzin P."/>
            <person name="Gregorio O.A."/>
            <person name="Collins S.B."/>
            <person name="Wespe N."/>
            <person name="Knight-Connoni V."/>
        </authorList>
    </citation>
    <scope>NUCLEOTIDE SEQUENCE [LARGE SCALE GENOMIC DNA]</scope>
    <source>
        <strain evidence="3 4">DSM 100049</strain>
    </source>
</reference>
<protein>
    <recommendedName>
        <fullName evidence="2">AraC-type arabinose-binding/dimerisation domain-containing protein</fullName>
    </recommendedName>
</protein>
<dbReference type="GO" id="GO:0006355">
    <property type="term" value="P:regulation of DNA-templated transcription"/>
    <property type="evidence" value="ECO:0007669"/>
    <property type="project" value="InterPro"/>
</dbReference>
<dbReference type="GO" id="GO:0003677">
    <property type="term" value="F:DNA binding"/>
    <property type="evidence" value="ECO:0007669"/>
    <property type="project" value="UniProtKB-KW"/>
</dbReference>
<evidence type="ECO:0000256" key="1">
    <source>
        <dbReference type="ARBA" id="ARBA00023125"/>
    </source>
</evidence>
<gene>
    <name evidence="3" type="ORF">HP438_02780</name>
</gene>
<evidence type="ECO:0000313" key="4">
    <source>
        <dbReference type="Proteomes" id="UP000536441"/>
    </source>
</evidence>
<feature type="domain" description="AraC-type arabinose-binding/dimerisation" evidence="2">
    <location>
        <begin position="45"/>
        <end position="92"/>
    </location>
</feature>
<dbReference type="Gene3D" id="2.60.120.10">
    <property type="entry name" value="Jelly Rolls"/>
    <property type="match status" value="1"/>
</dbReference>
<dbReference type="InterPro" id="IPR037923">
    <property type="entry name" value="HTH-like"/>
</dbReference>
<dbReference type="SUPFAM" id="SSF51215">
    <property type="entry name" value="Regulatory protein AraC"/>
    <property type="match status" value="1"/>
</dbReference>
<dbReference type="AlphaFoldDB" id="A0A7Y6B252"/>
<evidence type="ECO:0000259" key="2">
    <source>
        <dbReference type="Pfam" id="PF02311"/>
    </source>
</evidence>